<sequence>MPIRASVSVLSLTDLLPTDGLNQVGVELQHFRSAQHLVSGMLEGDLVQPFLDGRLIQRDLPNE</sequence>
<gene>
    <name evidence="1" type="ORF">E2C01_083958</name>
</gene>
<organism evidence="1 2">
    <name type="scientific">Portunus trituberculatus</name>
    <name type="common">Swimming crab</name>
    <name type="synonym">Neptunus trituberculatus</name>
    <dbReference type="NCBI Taxonomy" id="210409"/>
    <lineage>
        <taxon>Eukaryota</taxon>
        <taxon>Metazoa</taxon>
        <taxon>Ecdysozoa</taxon>
        <taxon>Arthropoda</taxon>
        <taxon>Crustacea</taxon>
        <taxon>Multicrustacea</taxon>
        <taxon>Malacostraca</taxon>
        <taxon>Eumalacostraca</taxon>
        <taxon>Eucarida</taxon>
        <taxon>Decapoda</taxon>
        <taxon>Pleocyemata</taxon>
        <taxon>Brachyura</taxon>
        <taxon>Eubrachyura</taxon>
        <taxon>Portunoidea</taxon>
        <taxon>Portunidae</taxon>
        <taxon>Portuninae</taxon>
        <taxon>Portunus</taxon>
    </lineage>
</organism>
<comment type="caution">
    <text evidence="1">The sequence shown here is derived from an EMBL/GenBank/DDBJ whole genome shotgun (WGS) entry which is preliminary data.</text>
</comment>
<reference evidence="1 2" key="1">
    <citation type="submission" date="2019-05" db="EMBL/GenBank/DDBJ databases">
        <title>Another draft genome of Portunus trituberculatus and its Hox gene families provides insights of decapod evolution.</title>
        <authorList>
            <person name="Jeong J.-H."/>
            <person name="Song I."/>
            <person name="Kim S."/>
            <person name="Choi T."/>
            <person name="Kim D."/>
            <person name="Ryu S."/>
            <person name="Kim W."/>
        </authorList>
    </citation>
    <scope>NUCLEOTIDE SEQUENCE [LARGE SCALE GENOMIC DNA]</scope>
    <source>
        <tissue evidence="1">Muscle</tissue>
    </source>
</reference>
<proteinExistence type="predicted"/>
<name>A0A5B7IU19_PORTR</name>
<keyword evidence="2" id="KW-1185">Reference proteome</keyword>
<dbReference type="EMBL" id="VSRR010079696">
    <property type="protein sequence ID" value="MPC89031.1"/>
    <property type="molecule type" value="Genomic_DNA"/>
</dbReference>
<dbReference type="Proteomes" id="UP000324222">
    <property type="component" value="Unassembled WGS sequence"/>
</dbReference>
<evidence type="ECO:0000313" key="1">
    <source>
        <dbReference type="EMBL" id="MPC89031.1"/>
    </source>
</evidence>
<dbReference type="AlphaFoldDB" id="A0A5B7IU19"/>
<evidence type="ECO:0000313" key="2">
    <source>
        <dbReference type="Proteomes" id="UP000324222"/>
    </source>
</evidence>
<protein>
    <submittedName>
        <fullName evidence="1">Uncharacterized protein</fullName>
    </submittedName>
</protein>
<accession>A0A5B7IU19</accession>